<dbReference type="PANTHER" id="PTHR10192:SF5">
    <property type="entry name" value="GEPHYRIN"/>
    <property type="match status" value="1"/>
</dbReference>
<keyword evidence="7" id="KW-0460">Magnesium</keyword>
<comment type="cofactor">
    <cofactor evidence="1">
        <name>Mg(2+)</name>
        <dbReference type="ChEBI" id="CHEBI:18420"/>
    </cofactor>
</comment>
<dbReference type="InterPro" id="IPR001453">
    <property type="entry name" value="MoaB/Mog_dom"/>
</dbReference>
<dbReference type="UniPathway" id="UPA00344"/>
<reference evidence="11" key="1">
    <citation type="submission" date="2014-09" db="EMBL/GenBank/DDBJ databases">
        <authorList>
            <person name="Probst J Alexander"/>
        </authorList>
    </citation>
    <scope>NUCLEOTIDE SEQUENCE</scope>
</reference>
<dbReference type="InterPro" id="IPR036135">
    <property type="entry name" value="MoeA_linker/N_sf"/>
</dbReference>
<evidence type="ECO:0000256" key="4">
    <source>
        <dbReference type="ARBA" id="ARBA00022505"/>
    </source>
</evidence>
<dbReference type="SUPFAM" id="SSF63867">
    <property type="entry name" value="MoeA C-terminal domain-like"/>
    <property type="match status" value="1"/>
</dbReference>
<name>A0A098EAD5_9ZZZZ</name>
<feature type="domain" description="MoaB/Mog" evidence="10">
    <location>
        <begin position="194"/>
        <end position="330"/>
    </location>
</feature>
<protein>
    <recommendedName>
        <fullName evidence="3">molybdopterin molybdotransferase</fullName>
        <ecNumber evidence="3">2.10.1.1</ecNumber>
    </recommendedName>
</protein>
<dbReference type="InterPro" id="IPR038987">
    <property type="entry name" value="MoeA-like"/>
</dbReference>
<evidence type="ECO:0000256" key="8">
    <source>
        <dbReference type="ARBA" id="ARBA00023150"/>
    </source>
</evidence>
<dbReference type="GO" id="GO:0046872">
    <property type="term" value="F:metal ion binding"/>
    <property type="evidence" value="ECO:0007669"/>
    <property type="project" value="UniProtKB-KW"/>
</dbReference>
<dbReference type="FunFam" id="3.40.980.10:FF:000004">
    <property type="entry name" value="Molybdopterin molybdenumtransferase"/>
    <property type="match status" value="1"/>
</dbReference>
<keyword evidence="8" id="KW-0501">Molybdenum cofactor biosynthesis</keyword>
<accession>A0A098EAD5</accession>
<keyword evidence="6" id="KW-0479">Metal-binding</keyword>
<evidence type="ECO:0000256" key="9">
    <source>
        <dbReference type="ARBA" id="ARBA00047317"/>
    </source>
</evidence>
<dbReference type="EMBL" id="CCXY01000154">
    <property type="protein sequence ID" value="CEG12491.1"/>
    <property type="molecule type" value="Genomic_DNA"/>
</dbReference>
<dbReference type="PANTHER" id="PTHR10192">
    <property type="entry name" value="MOLYBDOPTERIN BIOSYNTHESIS PROTEIN"/>
    <property type="match status" value="1"/>
</dbReference>
<evidence type="ECO:0000256" key="1">
    <source>
        <dbReference type="ARBA" id="ARBA00001946"/>
    </source>
</evidence>
<gene>
    <name evidence="11" type="ORF">MSIBF_A2370007</name>
</gene>
<dbReference type="SUPFAM" id="SSF53218">
    <property type="entry name" value="Molybdenum cofactor biosynthesis proteins"/>
    <property type="match status" value="1"/>
</dbReference>
<dbReference type="Gene3D" id="2.170.190.11">
    <property type="entry name" value="Molybdopterin biosynthesis moea protein, domain 3"/>
    <property type="match status" value="1"/>
</dbReference>
<dbReference type="SUPFAM" id="SSF63882">
    <property type="entry name" value="MoeA N-terminal region -like"/>
    <property type="match status" value="1"/>
</dbReference>
<keyword evidence="4" id="KW-0500">Molybdenum</keyword>
<dbReference type="EC" id="2.10.1.1" evidence="3"/>
<evidence type="ECO:0000256" key="6">
    <source>
        <dbReference type="ARBA" id="ARBA00022723"/>
    </source>
</evidence>
<dbReference type="Gene3D" id="3.40.980.10">
    <property type="entry name" value="MoaB/Mog-like domain"/>
    <property type="match status" value="1"/>
</dbReference>
<dbReference type="SMART" id="SM00852">
    <property type="entry name" value="MoCF_biosynth"/>
    <property type="match status" value="1"/>
</dbReference>
<dbReference type="GO" id="GO:0006777">
    <property type="term" value="P:Mo-molybdopterin cofactor biosynthetic process"/>
    <property type="evidence" value="ECO:0007669"/>
    <property type="project" value="UniProtKB-KW"/>
</dbReference>
<evidence type="ECO:0000259" key="10">
    <source>
        <dbReference type="SMART" id="SM00852"/>
    </source>
</evidence>
<comment type="pathway">
    <text evidence="2">Cofactor biosynthesis; molybdopterin biosynthesis.</text>
</comment>
<dbReference type="AlphaFoldDB" id="A0A098EAD5"/>
<dbReference type="InterPro" id="IPR005110">
    <property type="entry name" value="MoeA_linker/N"/>
</dbReference>
<dbReference type="Pfam" id="PF03453">
    <property type="entry name" value="MoeA_N"/>
    <property type="match status" value="1"/>
</dbReference>
<dbReference type="Gene3D" id="2.40.340.10">
    <property type="entry name" value="MoeA, C-terminal, domain IV"/>
    <property type="match status" value="1"/>
</dbReference>
<proteinExistence type="predicted"/>
<comment type="catalytic activity">
    <reaction evidence="9">
        <text>adenylyl-molybdopterin + molybdate = Mo-molybdopterin + AMP + H(+)</text>
        <dbReference type="Rhea" id="RHEA:35047"/>
        <dbReference type="ChEBI" id="CHEBI:15378"/>
        <dbReference type="ChEBI" id="CHEBI:36264"/>
        <dbReference type="ChEBI" id="CHEBI:62727"/>
        <dbReference type="ChEBI" id="CHEBI:71302"/>
        <dbReference type="ChEBI" id="CHEBI:456215"/>
        <dbReference type="EC" id="2.10.1.1"/>
    </reaction>
</comment>
<dbReference type="Gene3D" id="3.90.105.10">
    <property type="entry name" value="Molybdopterin biosynthesis moea protein, domain 2"/>
    <property type="match status" value="1"/>
</dbReference>
<dbReference type="InterPro" id="IPR036425">
    <property type="entry name" value="MoaB/Mog-like_dom_sf"/>
</dbReference>
<evidence type="ECO:0000256" key="5">
    <source>
        <dbReference type="ARBA" id="ARBA00022679"/>
    </source>
</evidence>
<dbReference type="Pfam" id="PF00994">
    <property type="entry name" value="MoCF_biosynth"/>
    <property type="match status" value="1"/>
</dbReference>
<dbReference type="PROSITE" id="PS01079">
    <property type="entry name" value="MOCF_BIOSYNTHESIS_2"/>
    <property type="match status" value="1"/>
</dbReference>
<sequence length="408" mass="44411">MQKKNISLDEAKKIIDANIAPIQRTEILKIKDLIKFNVFADRVLATEVISGINVPPFDKSAMDGYAVKFEDTQNASSENPVKLKLSGGVFAGQTGKNKNLKEIKSSECIYVTTGSVLPVNANAVVMIENTKREGNNVKIFKSPKLSENVGKEGEDIKKGNVLLRKLEILTPAKIGVLAAIGVKETEVYSIPKVAIIGTGNEIIDVGKKLTPGKIYDINSYALAAVIKKAGCIPVRPKIAKDEEKILQKRLEEALQYDVVVISGGSSVGEKDLLSKVVESSGKILFHGVNIKPGKPTLFGNVNGKPVFGMPGNPASCLMNAYVFLLPALRKMARISFERKIVKAKISEKLRSNSDRHLFVTVKLENRCVKAVYKTSGAITSMSGADGFIEIPITKQVIEKDEEVEVNLF</sequence>
<dbReference type="InterPro" id="IPR005111">
    <property type="entry name" value="MoeA_C_domain_IV"/>
</dbReference>
<dbReference type="Pfam" id="PF03454">
    <property type="entry name" value="MoeA_C"/>
    <property type="match status" value="1"/>
</dbReference>
<evidence type="ECO:0000256" key="2">
    <source>
        <dbReference type="ARBA" id="ARBA00005046"/>
    </source>
</evidence>
<evidence type="ECO:0000256" key="7">
    <source>
        <dbReference type="ARBA" id="ARBA00022842"/>
    </source>
</evidence>
<dbReference type="CDD" id="cd00887">
    <property type="entry name" value="MoeA"/>
    <property type="match status" value="1"/>
</dbReference>
<dbReference type="GO" id="GO:0005737">
    <property type="term" value="C:cytoplasm"/>
    <property type="evidence" value="ECO:0007669"/>
    <property type="project" value="TreeGrafter"/>
</dbReference>
<dbReference type="NCBIfam" id="TIGR00177">
    <property type="entry name" value="molyb_syn"/>
    <property type="match status" value="1"/>
</dbReference>
<dbReference type="InterPro" id="IPR008284">
    <property type="entry name" value="MoCF_biosynth_CS"/>
</dbReference>
<keyword evidence="5" id="KW-0808">Transferase</keyword>
<dbReference type="GO" id="GO:0061599">
    <property type="term" value="F:molybdopterin molybdotransferase activity"/>
    <property type="evidence" value="ECO:0007669"/>
    <property type="project" value="UniProtKB-EC"/>
</dbReference>
<dbReference type="InterPro" id="IPR036688">
    <property type="entry name" value="MoeA_C_domain_IV_sf"/>
</dbReference>
<organism evidence="11">
    <name type="scientific">groundwater metagenome</name>
    <dbReference type="NCBI Taxonomy" id="717931"/>
    <lineage>
        <taxon>unclassified sequences</taxon>
        <taxon>metagenomes</taxon>
        <taxon>ecological metagenomes</taxon>
    </lineage>
</organism>
<dbReference type="NCBIfam" id="NF045515">
    <property type="entry name" value="Glp_gephyrin"/>
    <property type="match status" value="1"/>
</dbReference>
<evidence type="ECO:0000313" key="11">
    <source>
        <dbReference type="EMBL" id="CEG12491.1"/>
    </source>
</evidence>
<evidence type="ECO:0000256" key="3">
    <source>
        <dbReference type="ARBA" id="ARBA00013269"/>
    </source>
</evidence>